<keyword evidence="3 9" id="KW-1003">Cell membrane</keyword>
<dbReference type="InterPro" id="IPR036284">
    <property type="entry name" value="GGL_sf"/>
</dbReference>
<dbReference type="SMART" id="SM01224">
    <property type="entry name" value="G_gamma"/>
    <property type="match status" value="1"/>
</dbReference>
<comment type="similarity">
    <text evidence="2 9">Belongs to the G protein gamma family.</text>
</comment>
<dbReference type="InterPro" id="IPR001770">
    <property type="entry name" value="G-protein_gamma"/>
</dbReference>
<proteinExistence type="inferred from homology"/>
<evidence type="ECO:0000256" key="8">
    <source>
        <dbReference type="ARBA" id="ARBA00023289"/>
    </source>
</evidence>
<keyword evidence="8" id="KW-0636">Prenylation</keyword>
<dbReference type="Gene3D" id="4.10.260.10">
    <property type="entry name" value="Transducin (heterotrimeric G protein), gamma chain"/>
    <property type="match status" value="1"/>
</dbReference>
<evidence type="ECO:0000256" key="2">
    <source>
        <dbReference type="ARBA" id="ARBA00007431"/>
    </source>
</evidence>
<protein>
    <recommendedName>
        <fullName evidence="9">Guanine nucleotide-binding protein subunit gamma</fullName>
    </recommendedName>
</protein>
<keyword evidence="4" id="KW-0488">Methylation</keyword>
<accession>A0A6S7FPI2</accession>
<comment type="subunit">
    <text evidence="9">G proteins are composed of 3 units; alpha, beta and gamma.</text>
</comment>
<sequence>MVRICSDGRLLAMKFRIESCLQVNRSRQSDVPELHQEIAQLRREVKNRRMKVSQVSNDIIQYCDAHIGNDPLLMKIPMNENPFRDRSRPCVLL</sequence>
<dbReference type="GO" id="GO:0005834">
    <property type="term" value="C:heterotrimeric G-protein complex"/>
    <property type="evidence" value="ECO:0007669"/>
    <property type="project" value="InterPro"/>
</dbReference>
<dbReference type="SMART" id="SM00224">
    <property type="entry name" value="GGL"/>
    <property type="match status" value="1"/>
</dbReference>
<dbReference type="Proteomes" id="UP001152795">
    <property type="component" value="Unassembled WGS sequence"/>
</dbReference>
<evidence type="ECO:0000256" key="1">
    <source>
        <dbReference type="ARBA" id="ARBA00004342"/>
    </source>
</evidence>
<dbReference type="PANTHER" id="PTHR13809">
    <property type="entry name" value="GUANINE NUCLEOTIDE-BINDING PROTEIN GAMMA SUBUNIT"/>
    <property type="match status" value="1"/>
</dbReference>
<evidence type="ECO:0000256" key="3">
    <source>
        <dbReference type="ARBA" id="ARBA00022475"/>
    </source>
</evidence>
<evidence type="ECO:0000256" key="9">
    <source>
        <dbReference type="RuleBase" id="RU004973"/>
    </source>
</evidence>
<name>A0A6S7FPI2_PARCT</name>
<evidence type="ECO:0000256" key="4">
    <source>
        <dbReference type="ARBA" id="ARBA00022481"/>
    </source>
</evidence>
<keyword evidence="11" id="KW-1185">Reference proteome</keyword>
<reference evidence="10" key="1">
    <citation type="submission" date="2020-04" db="EMBL/GenBank/DDBJ databases">
        <authorList>
            <person name="Alioto T."/>
            <person name="Alioto T."/>
            <person name="Gomez Garrido J."/>
        </authorList>
    </citation>
    <scope>NUCLEOTIDE SEQUENCE</scope>
    <source>
        <strain evidence="10">A484AB</strain>
    </source>
</reference>
<dbReference type="InterPro" id="IPR015898">
    <property type="entry name" value="G-protein_gamma-like_dom"/>
</dbReference>
<evidence type="ECO:0000313" key="10">
    <source>
        <dbReference type="EMBL" id="CAB3981784.1"/>
    </source>
</evidence>
<evidence type="ECO:0000256" key="7">
    <source>
        <dbReference type="ARBA" id="ARBA00023288"/>
    </source>
</evidence>
<gene>
    <name evidence="10" type="ORF">PACLA_8A077408</name>
</gene>
<evidence type="ECO:0000256" key="6">
    <source>
        <dbReference type="ARBA" id="ARBA00023224"/>
    </source>
</evidence>
<dbReference type="OrthoDB" id="6264244at2759"/>
<keyword evidence="6 9" id="KW-0807">Transducer</keyword>
<comment type="function">
    <text evidence="9">Guanine nucleotide-binding proteins (G proteins) are involved as a modulator or transducer in various transmembrane signaling systems. The beta and gamma chains are required for the GTPase activity, for replacement of GDP by GTP, and for G protein-effector interaction.</text>
</comment>
<dbReference type="Pfam" id="PF00631">
    <property type="entry name" value="G-gamma"/>
    <property type="match status" value="1"/>
</dbReference>
<evidence type="ECO:0000313" key="11">
    <source>
        <dbReference type="Proteomes" id="UP001152795"/>
    </source>
</evidence>
<dbReference type="PRINTS" id="PR00321">
    <property type="entry name" value="GPROTEING"/>
</dbReference>
<dbReference type="AlphaFoldDB" id="A0A6S7FPI2"/>
<dbReference type="GO" id="GO:0007186">
    <property type="term" value="P:G protein-coupled receptor signaling pathway"/>
    <property type="evidence" value="ECO:0007669"/>
    <property type="project" value="InterPro"/>
</dbReference>
<dbReference type="FunFam" id="4.10.260.10:FF:000001">
    <property type="entry name" value="Guanine nucleotide-binding protein subunit gamma"/>
    <property type="match status" value="1"/>
</dbReference>
<dbReference type="SUPFAM" id="SSF48670">
    <property type="entry name" value="Transducin (heterotrimeric G protein), gamma chain"/>
    <property type="match status" value="1"/>
</dbReference>
<organism evidence="10 11">
    <name type="scientific">Paramuricea clavata</name>
    <name type="common">Red gorgonian</name>
    <name type="synonym">Violescent sea-whip</name>
    <dbReference type="NCBI Taxonomy" id="317549"/>
    <lineage>
        <taxon>Eukaryota</taxon>
        <taxon>Metazoa</taxon>
        <taxon>Cnidaria</taxon>
        <taxon>Anthozoa</taxon>
        <taxon>Octocorallia</taxon>
        <taxon>Malacalcyonacea</taxon>
        <taxon>Plexauridae</taxon>
        <taxon>Paramuricea</taxon>
    </lineage>
</organism>
<keyword evidence="7 9" id="KW-0449">Lipoprotein</keyword>
<evidence type="ECO:0000256" key="5">
    <source>
        <dbReference type="ARBA" id="ARBA00023136"/>
    </source>
</evidence>
<keyword evidence="5 9" id="KW-0472">Membrane</keyword>
<dbReference type="PROSITE" id="PS50058">
    <property type="entry name" value="G_PROTEIN_GAMMA"/>
    <property type="match status" value="1"/>
</dbReference>
<dbReference type="GO" id="GO:0031681">
    <property type="term" value="F:G-protein beta-subunit binding"/>
    <property type="evidence" value="ECO:0007669"/>
    <property type="project" value="InterPro"/>
</dbReference>
<comment type="caution">
    <text evidence="10">The sequence shown here is derived from an EMBL/GenBank/DDBJ whole genome shotgun (WGS) entry which is preliminary data.</text>
</comment>
<dbReference type="CDD" id="cd00068">
    <property type="entry name" value="GGL"/>
    <property type="match status" value="1"/>
</dbReference>
<comment type="subcellular location">
    <subcellularLocation>
        <location evidence="1 9">Cell membrane</location>
        <topology evidence="1 9">Lipid-anchor</topology>
        <orientation evidence="1 9">Cytoplasmic side</orientation>
    </subcellularLocation>
</comment>
<dbReference type="EMBL" id="CACRXK020000428">
    <property type="protein sequence ID" value="CAB3981784.1"/>
    <property type="molecule type" value="Genomic_DNA"/>
</dbReference>